<keyword evidence="2" id="KW-0813">Transport</keyword>
<dbReference type="Gene3D" id="3.30.530.20">
    <property type="match status" value="1"/>
</dbReference>
<comment type="subcellular location">
    <subcellularLocation>
        <location evidence="1">Cytoplasm</location>
    </subcellularLocation>
</comment>
<dbReference type="Proteomes" id="UP000007875">
    <property type="component" value="Unassembled WGS sequence"/>
</dbReference>
<evidence type="ECO:0000256" key="6">
    <source>
        <dbReference type="ARBA" id="ARBA00023055"/>
    </source>
</evidence>
<sequence length="374" mass="44469">MNIFNPSLRKTVCTLSKYKNSRVKLTNNNWTTQINDLHCMLRYGFKHRLRNETSFFQTLLNNFKIRLDKVKCKHQYRWHQWTNQNKLVESLYQYLYPKRPAYFLAGAVCSFSWDRNGISDAELEAHVDELNFLKNGSFEKEKSSSYCSNEIENEFSTPQHWEMILNKPDIKIWRFPYKDTQFMQYKVFGRFKDVSARQFFTIQVDDNYRRKWDDHVLSINTVEENQAKGEIVVQWISHFPYPFNPREYVYVRRAKIDKDRNALVIVSRSIEHSKCPVNSKYVRVPLYISNMVIKPHKSMDEPGLDYLLTYCDNPQTSIPNSLSSWVITSGIPEYVEKLHLAAIKLNRQQSPKLTNFPDIGYEMARFDSRRIETA</sequence>
<dbReference type="STRING" id="51511.ENSCSAVP00000009621"/>
<dbReference type="InterPro" id="IPR023393">
    <property type="entry name" value="START-like_dom_sf"/>
</dbReference>
<dbReference type="eggNOG" id="KOG2761">
    <property type="taxonomic scope" value="Eukaryota"/>
</dbReference>
<dbReference type="PANTHER" id="PTHR19308">
    <property type="entry name" value="PHOSPHATIDYLCHOLINE TRANSFER PROTEIN"/>
    <property type="match status" value="1"/>
</dbReference>
<keyword evidence="7" id="KW-0446">Lipid-binding</keyword>
<name>H2YWB0_CIOSA</name>
<dbReference type="PANTHER" id="PTHR19308:SF8">
    <property type="entry name" value="STAR-RELATED LIPID TRANSFER PROTEIN 7, MITOCHONDRIAL"/>
    <property type="match status" value="1"/>
</dbReference>
<proteinExistence type="predicted"/>
<dbReference type="AlphaFoldDB" id="H2YWB0"/>
<evidence type="ECO:0000256" key="10">
    <source>
        <dbReference type="ARBA" id="ARBA00077188"/>
    </source>
</evidence>
<dbReference type="PROSITE" id="PS50848">
    <property type="entry name" value="START"/>
    <property type="match status" value="1"/>
</dbReference>
<dbReference type="HOGENOM" id="CLU_062829_0_0_1"/>
<evidence type="ECO:0000256" key="8">
    <source>
        <dbReference type="ARBA" id="ARBA00063535"/>
    </source>
</evidence>
<evidence type="ECO:0000259" key="12">
    <source>
        <dbReference type="PROSITE" id="PS50848"/>
    </source>
</evidence>
<feature type="domain" description="START" evidence="12">
    <location>
        <begin position="161"/>
        <end position="347"/>
    </location>
</feature>
<evidence type="ECO:0000256" key="2">
    <source>
        <dbReference type="ARBA" id="ARBA00022448"/>
    </source>
</evidence>
<evidence type="ECO:0000313" key="14">
    <source>
        <dbReference type="Proteomes" id="UP000007875"/>
    </source>
</evidence>
<comment type="subunit">
    <text evidence="8">Interacts with ACOT13/THEM2.</text>
</comment>
<reference evidence="13" key="3">
    <citation type="submission" date="2025-09" db="UniProtKB">
        <authorList>
            <consortium name="Ensembl"/>
        </authorList>
    </citation>
    <scope>IDENTIFICATION</scope>
</reference>
<dbReference type="GeneTree" id="ENSGT00940000157856"/>
<dbReference type="InParanoid" id="H2YWB0"/>
<evidence type="ECO:0000256" key="11">
    <source>
        <dbReference type="ARBA" id="ARBA00079049"/>
    </source>
</evidence>
<evidence type="ECO:0000256" key="1">
    <source>
        <dbReference type="ARBA" id="ARBA00004496"/>
    </source>
</evidence>
<evidence type="ECO:0000256" key="9">
    <source>
        <dbReference type="ARBA" id="ARBA00069061"/>
    </source>
</evidence>
<protein>
    <recommendedName>
        <fullName evidence="9">Phosphatidylcholine transfer protein</fullName>
    </recommendedName>
    <alternativeName>
        <fullName evidence="11">START domain-containing protein 2</fullName>
    </alternativeName>
    <alternativeName>
        <fullName evidence="10">StAR-related lipid transfer protein 2</fullName>
    </alternativeName>
</protein>
<evidence type="ECO:0000256" key="4">
    <source>
        <dbReference type="ARBA" id="ARBA00022553"/>
    </source>
</evidence>
<dbReference type="Ensembl" id="ENSCSAVT00000009739.1">
    <property type="protein sequence ID" value="ENSCSAVP00000009621.1"/>
    <property type="gene ID" value="ENSCSAVG00000005645.1"/>
</dbReference>
<dbReference type="Pfam" id="PF01852">
    <property type="entry name" value="START"/>
    <property type="match status" value="1"/>
</dbReference>
<dbReference type="FunFam" id="3.30.530.20:FF:000017">
    <property type="entry name" value="Phosphatidylcholine transfer protein, putative"/>
    <property type="match status" value="1"/>
</dbReference>
<keyword evidence="6" id="KW-0445">Lipid transport</keyword>
<organism evidence="13 14">
    <name type="scientific">Ciona savignyi</name>
    <name type="common">Pacific transparent sea squirt</name>
    <dbReference type="NCBI Taxonomy" id="51511"/>
    <lineage>
        <taxon>Eukaryota</taxon>
        <taxon>Metazoa</taxon>
        <taxon>Chordata</taxon>
        <taxon>Tunicata</taxon>
        <taxon>Ascidiacea</taxon>
        <taxon>Phlebobranchia</taxon>
        <taxon>Cionidae</taxon>
        <taxon>Ciona</taxon>
    </lineage>
</organism>
<reference evidence="13" key="2">
    <citation type="submission" date="2025-08" db="UniProtKB">
        <authorList>
            <consortium name="Ensembl"/>
        </authorList>
    </citation>
    <scope>IDENTIFICATION</scope>
</reference>
<evidence type="ECO:0000256" key="7">
    <source>
        <dbReference type="ARBA" id="ARBA00023121"/>
    </source>
</evidence>
<dbReference type="InterPro" id="IPR002913">
    <property type="entry name" value="START_lipid-bd_dom"/>
</dbReference>
<evidence type="ECO:0000256" key="5">
    <source>
        <dbReference type="ARBA" id="ARBA00022990"/>
    </source>
</evidence>
<keyword evidence="5" id="KW-0007">Acetylation</keyword>
<dbReference type="SMART" id="SM00234">
    <property type="entry name" value="START"/>
    <property type="match status" value="1"/>
</dbReference>
<dbReference type="InterPro" id="IPR051213">
    <property type="entry name" value="START_lipid_transfer"/>
</dbReference>
<keyword evidence="4" id="KW-0597">Phosphoprotein</keyword>
<accession>H2YWB0</accession>
<dbReference type="GO" id="GO:0005829">
    <property type="term" value="C:cytosol"/>
    <property type="evidence" value="ECO:0007669"/>
    <property type="project" value="UniProtKB-ARBA"/>
</dbReference>
<reference evidence="14" key="1">
    <citation type="submission" date="2003-08" db="EMBL/GenBank/DDBJ databases">
        <authorList>
            <person name="Birren B."/>
            <person name="Nusbaum C."/>
            <person name="Abebe A."/>
            <person name="Abouelleil A."/>
            <person name="Adekoya E."/>
            <person name="Ait-zahra M."/>
            <person name="Allen N."/>
            <person name="Allen T."/>
            <person name="An P."/>
            <person name="Anderson M."/>
            <person name="Anderson S."/>
            <person name="Arachchi H."/>
            <person name="Armbruster J."/>
            <person name="Bachantsang P."/>
            <person name="Baldwin J."/>
            <person name="Barry A."/>
            <person name="Bayul T."/>
            <person name="Blitshsteyn B."/>
            <person name="Bloom T."/>
            <person name="Blye J."/>
            <person name="Boguslavskiy L."/>
            <person name="Borowsky M."/>
            <person name="Boukhgalter B."/>
            <person name="Brunache A."/>
            <person name="Butler J."/>
            <person name="Calixte N."/>
            <person name="Calvo S."/>
            <person name="Camarata J."/>
            <person name="Campo K."/>
            <person name="Chang J."/>
            <person name="Cheshatsang Y."/>
            <person name="Citroen M."/>
            <person name="Collymore A."/>
            <person name="Considine T."/>
            <person name="Cook A."/>
            <person name="Cooke P."/>
            <person name="Corum B."/>
            <person name="Cuomo C."/>
            <person name="David R."/>
            <person name="Dawoe T."/>
            <person name="Degray S."/>
            <person name="Dodge S."/>
            <person name="Dooley K."/>
            <person name="Dorje P."/>
            <person name="Dorjee K."/>
            <person name="Dorris L."/>
            <person name="Duffey N."/>
            <person name="Dupes A."/>
            <person name="Elkins T."/>
            <person name="Engels R."/>
            <person name="Erickson J."/>
            <person name="Farina A."/>
            <person name="Faro S."/>
            <person name="Ferreira P."/>
            <person name="Fischer H."/>
            <person name="Fitzgerald M."/>
            <person name="Foley K."/>
            <person name="Gage D."/>
            <person name="Galagan J."/>
            <person name="Gearin G."/>
            <person name="Gnerre S."/>
            <person name="Gnirke A."/>
            <person name="Goyette A."/>
            <person name="Graham J."/>
            <person name="Grandbois E."/>
            <person name="Gyaltsen K."/>
            <person name="Hafez N."/>
            <person name="Hagopian D."/>
            <person name="Hagos B."/>
            <person name="Hall J."/>
            <person name="Hatcher B."/>
            <person name="Heller A."/>
            <person name="Higgins H."/>
            <person name="Honan T."/>
            <person name="Horn A."/>
            <person name="Houde N."/>
            <person name="Hughes L."/>
            <person name="Hulme W."/>
            <person name="Husby E."/>
            <person name="Iliev I."/>
            <person name="Jaffe D."/>
            <person name="Jones C."/>
            <person name="Kamal M."/>
            <person name="Kamat A."/>
            <person name="Kamvysselis M."/>
            <person name="Karlsson E."/>
            <person name="Kells C."/>
            <person name="Kieu A."/>
            <person name="Kisner P."/>
            <person name="Kodira C."/>
            <person name="Kulbokas E."/>
            <person name="Labutti K."/>
            <person name="Lama D."/>
            <person name="Landers T."/>
            <person name="Leger J."/>
            <person name="Levine S."/>
            <person name="Lewis D."/>
            <person name="Lewis T."/>
            <person name="Lindblad-toh K."/>
            <person name="Liu X."/>
            <person name="Lokyitsang T."/>
            <person name="Lokyitsang Y."/>
            <person name="Lucien O."/>
            <person name="Lui A."/>
            <person name="Ma L.J."/>
            <person name="Mabbitt R."/>
            <person name="Macdonald J."/>
            <person name="Maclean C."/>
            <person name="Major J."/>
            <person name="Manning J."/>
            <person name="Marabella R."/>
            <person name="Maru K."/>
            <person name="Matthews C."/>
            <person name="Mauceli E."/>
            <person name="Mccarthy M."/>
            <person name="Mcdonough S."/>
            <person name="Mcghee T."/>
            <person name="Meldrim J."/>
            <person name="Meneus L."/>
            <person name="Mesirov J."/>
            <person name="Mihalev A."/>
            <person name="Mihova T."/>
            <person name="Mikkelsen T."/>
            <person name="Mlenga V."/>
            <person name="Moru K."/>
            <person name="Mozes J."/>
            <person name="Mulrain L."/>
            <person name="Munson G."/>
            <person name="Naylor J."/>
            <person name="Newes C."/>
            <person name="Nguyen C."/>
            <person name="Nguyen N."/>
            <person name="Nguyen T."/>
            <person name="Nicol R."/>
            <person name="Nielsen C."/>
            <person name="Nizzari M."/>
            <person name="Norbu C."/>
            <person name="Norbu N."/>
            <person name="O'donnell P."/>
            <person name="Okoawo O."/>
            <person name="O'leary S."/>
            <person name="Omotosho B."/>
            <person name="O'neill K."/>
            <person name="Osman S."/>
            <person name="Parker S."/>
            <person name="Perrin D."/>
            <person name="Phunkhang P."/>
            <person name="Piqani B."/>
            <person name="Purcell S."/>
            <person name="Rachupka T."/>
            <person name="Ramasamy U."/>
            <person name="Rameau R."/>
            <person name="Ray V."/>
            <person name="Raymond C."/>
            <person name="Retta R."/>
            <person name="Richardson S."/>
            <person name="Rise C."/>
            <person name="Rodriguez J."/>
            <person name="Rogers J."/>
            <person name="Rogov P."/>
            <person name="Rutman M."/>
            <person name="Schupbach R."/>
            <person name="Seaman C."/>
            <person name="Settipalli S."/>
            <person name="Sharpe T."/>
            <person name="Sheridan J."/>
            <person name="Sherpa N."/>
            <person name="Shi J."/>
            <person name="Smirnov S."/>
            <person name="Smith C."/>
            <person name="Sougnez C."/>
            <person name="Spencer B."/>
            <person name="Stalker J."/>
            <person name="Stange-thomann N."/>
            <person name="Stavropoulos S."/>
            <person name="Stetson K."/>
            <person name="Stone C."/>
            <person name="Stone S."/>
            <person name="Stubbs M."/>
            <person name="Talamas J."/>
            <person name="Tchuinga P."/>
            <person name="Tenzing P."/>
            <person name="Tesfaye S."/>
            <person name="Theodore J."/>
            <person name="Thoulutsang Y."/>
            <person name="Topham K."/>
            <person name="Towey S."/>
            <person name="Tsamla T."/>
            <person name="Tsomo N."/>
            <person name="Vallee D."/>
            <person name="Vassiliev H."/>
            <person name="Venkataraman V."/>
            <person name="Vinson J."/>
            <person name="Vo A."/>
            <person name="Wade C."/>
            <person name="Wang S."/>
            <person name="Wangchuk T."/>
            <person name="Wangdi T."/>
            <person name="Whittaker C."/>
            <person name="Wilkinson J."/>
            <person name="Wu Y."/>
            <person name="Wyman D."/>
            <person name="Yadav S."/>
            <person name="Yang S."/>
            <person name="Yang X."/>
            <person name="Yeager S."/>
            <person name="Yee E."/>
            <person name="Young G."/>
            <person name="Zainoun J."/>
            <person name="Zembeck L."/>
            <person name="Zimmer A."/>
            <person name="Zody M."/>
            <person name="Lander E."/>
        </authorList>
    </citation>
    <scope>NUCLEOTIDE SEQUENCE [LARGE SCALE GENOMIC DNA]</scope>
</reference>
<keyword evidence="14" id="KW-1185">Reference proteome</keyword>
<dbReference type="GO" id="GO:0008289">
    <property type="term" value="F:lipid binding"/>
    <property type="evidence" value="ECO:0007669"/>
    <property type="project" value="UniProtKB-KW"/>
</dbReference>
<evidence type="ECO:0000313" key="13">
    <source>
        <dbReference type="Ensembl" id="ENSCSAVP00000009621.1"/>
    </source>
</evidence>
<dbReference type="GO" id="GO:0006869">
    <property type="term" value="P:lipid transport"/>
    <property type="evidence" value="ECO:0007669"/>
    <property type="project" value="UniProtKB-KW"/>
</dbReference>
<dbReference type="OMA" id="YENTHGH"/>
<dbReference type="SUPFAM" id="SSF55961">
    <property type="entry name" value="Bet v1-like"/>
    <property type="match status" value="1"/>
</dbReference>
<keyword evidence="3" id="KW-0963">Cytoplasm</keyword>
<evidence type="ECO:0000256" key="3">
    <source>
        <dbReference type="ARBA" id="ARBA00022490"/>
    </source>
</evidence>